<dbReference type="NCBIfam" id="NF002597">
    <property type="entry name" value="PRK02251.2-3"/>
    <property type="match status" value="1"/>
</dbReference>
<dbReference type="InterPro" id="IPR009619">
    <property type="entry name" value="CrgA"/>
</dbReference>
<comment type="similarity">
    <text evidence="7">Belongs to the CrgA family.</text>
</comment>
<dbReference type="GO" id="GO:0005886">
    <property type="term" value="C:plasma membrane"/>
    <property type="evidence" value="ECO:0007669"/>
    <property type="project" value="UniProtKB-SubCell"/>
</dbReference>
<evidence type="ECO:0000256" key="1">
    <source>
        <dbReference type="ARBA" id="ARBA00022475"/>
    </source>
</evidence>
<feature type="transmembrane region" description="Helical" evidence="7">
    <location>
        <begin position="38"/>
        <end position="60"/>
    </location>
</feature>
<sequence>MPESKVRPSAKKKAQAKQHDKEREAEARKKAAPVDRSWVPWVFVPLGLFGVLWLVVYYIGGAYIPFMKAMGNWNMLVGIGCMAASFVVATFWK</sequence>
<dbReference type="Proteomes" id="UP000215332">
    <property type="component" value="Chromosome 1"/>
</dbReference>
<comment type="subcellular location">
    <subcellularLocation>
        <location evidence="7">Cell membrane</location>
        <topology evidence="7">Multi-pass membrane protein</topology>
    </subcellularLocation>
</comment>
<gene>
    <name evidence="7" type="primary">crgA</name>
    <name evidence="9" type="ORF">SAMEA4412665_00579</name>
</gene>
<dbReference type="Pfam" id="PF06781">
    <property type="entry name" value="CrgA"/>
    <property type="match status" value="1"/>
</dbReference>
<keyword evidence="2 7" id="KW-0132">Cell division</keyword>
<evidence type="ECO:0000256" key="4">
    <source>
        <dbReference type="ARBA" id="ARBA00022989"/>
    </source>
</evidence>
<dbReference type="GO" id="GO:0051301">
    <property type="term" value="P:cell division"/>
    <property type="evidence" value="ECO:0007669"/>
    <property type="project" value="UniProtKB-UniRule"/>
</dbReference>
<feature type="region of interest" description="Disordered" evidence="8">
    <location>
        <begin position="1"/>
        <end position="33"/>
    </location>
</feature>
<dbReference type="EMBL" id="LT906441">
    <property type="protein sequence ID" value="SNV31278.1"/>
    <property type="molecule type" value="Genomic_DNA"/>
</dbReference>
<feature type="transmembrane region" description="Helical" evidence="7">
    <location>
        <begin position="72"/>
        <end position="92"/>
    </location>
</feature>
<comment type="function">
    <text evidence="7">Involved in cell division.</text>
</comment>
<dbReference type="RefSeq" id="WP_021105906.1">
    <property type="nucleotide sequence ID" value="NZ_AP026710.1"/>
</dbReference>
<dbReference type="HAMAP" id="MF_00631">
    <property type="entry name" value="CrgA"/>
    <property type="match status" value="1"/>
</dbReference>
<evidence type="ECO:0000313" key="9">
    <source>
        <dbReference type="EMBL" id="SNV31278.1"/>
    </source>
</evidence>
<dbReference type="KEGG" id="cgrn:4412665_00579"/>
<feature type="compositionally biased region" description="Basic and acidic residues" evidence="8">
    <location>
        <begin position="17"/>
        <end position="33"/>
    </location>
</feature>
<evidence type="ECO:0000256" key="3">
    <source>
        <dbReference type="ARBA" id="ARBA00022692"/>
    </source>
</evidence>
<name>A0A239WBF8_9ACTN</name>
<keyword evidence="5 7" id="KW-0472">Membrane</keyword>
<evidence type="ECO:0000256" key="5">
    <source>
        <dbReference type="ARBA" id="ARBA00023136"/>
    </source>
</evidence>
<dbReference type="GeneID" id="85153159"/>
<keyword evidence="6 7" id="KW-0131">Cell cycle</keyword>
<evidence type="ECO:0000256" key="7">
    <source>
        <dbReference type="HAMAP-Rule" id="MF_00631"/>
    </source>
</evidence>
<keyword evidence="3 7" id="KW-0812">Transmembrane</keyword>
<proteinExistence type="inferred from homology"/>
<keyword evidence="1 7" id="KW-1003">Cell membrane</keyword>
<accession>A0A2W5CWQ0</accession>
<dbReference type="AlphaFoldDB" id="A0A239WBF8"/>
<evidence type="ECO:0000256" key="2">
    <source>
        <dbReference type="ARBA" id="ARBA00022618"/>
    </source>
</evidence>
<keyword evidence="4 7" id="KW-1133">Transmembrane helix</keyword>
<evidence type="ECO:0000313" key="10">
    <source>
        <dbReference type="Proteomes" id="UP000215332"/>
    </source>
</evidence>
<accession>A0A239WBF8</accession>
<evidence type="ECO:0000256" key="8">
    <source>
        <dbReference type="SAM" id="MobiDB-lite"/>
    </source>
</evidence>
<reference evidence="9 10" key="1">
    <citation type="submission" date="2017-06" db="EMBL/GenBank/DDBJ databases">
        <authorList>
            <consortium name="Pathogen Informatics"/>
        </authorList>
    </citation>
    <scope>NUCLEOTIDE SEQUENCE [LARGE SCALE GENOMIC DNA]</scope>
    <source>
        <strain evidence="9 10">NCTC11865</strain>
    </source>
</reference>
<organism evidence="9 10">
    <name type="scientific">Cutibacterium granulosum</name>
    <dbReference type="NCBI Taxonomy" id="33011"/>
    <lineage>
        <taxon>Bacteria</taxon>
        <taxon>Bacillati</taxon>
        <taxon>Actinomycetota</taxon>
        <taxon>Actinomycetes</taxon>
        <taxon>Propionibacteriales</taxon>
        <taxon>Propionibacteriaceae</taxon>
        <taxon>Cutibacterium</taxon>
    </lineage>
</organism>
<dbReference type="eggNOG" id="ENOG5031XN3">
    <property type="taxonomic scope" value="Bacteria"/>
</dbReference>
<evidence type="ECO:0000256" key="6">
    <source>
        <dbReference type="ARBA" id="ARBA00023306"/>
    </source>
</evidence>
<protein>
    <recommendedName>
        <fullName evidence="7">Cell division protein CrgA</fullName>
    </recommendedName>
</protein>